<dbReference type="InterPro" id="IPR047109">
    <property type="entry name" value="CAD-like"/>
</dbReference>
<dbReference type="GO" id="GO:0008270">
    <property type="term" value="F:zinc ion binding"/>
    <property type="evidence" value="ECO:0007669"/>
    <property type="project" value="InterPro"/>
</dbReference>
<dbReference type="SUPFAM" id="SSF50129">
    <property type="entry name" value="GroES-like"/>
    <property type="match status" value="1"/>
</dbReference>
<dbReference type="SUPFAM" id="SSF51735">
    <property type="entry name" value="NAD(P)-binding Rossmann-fold domains"/>
    <property type="match status" value="1"/>
</dbReference>
<keyword evidence="8" id="KW-1185">Reference proteome</keyword>
<evidence type="ECO:0000256" key="2">
    <source>
        <dbReference type="ARBA" id="ARBA00022723"/>
    </source>
</evidence>
<dbReference type="PANTHER" id="PTHR42683">
    <property type="entry name" value="ALDEHYDE REDUCTASE"/>
    <property type="match status" value="1"/>
</dbReference>
<dbReference type="AlphaFoldDB" id="A0A150WST0"/>
<evidence type="ECO:0000313" key="7">
    <source>
        <dbReference type="EMBL" id="KYG67551.1"/>
    </source>
</evidence>
<feature type="domain" description="Enoyl reductase (ER)" evidence="6">
    <location>
        <begin position="12"/>
        <end position="342"/>
    </location>
</feature>
<organism evidence="7 8">
    <name type="scientific">Bdellovibrio bacteriovorus</name>
    <dbReference type="NCBI Taxonomy" id="959"/>
    <lineage>
        <taxon>Bacteria</taxon>
        <taxon>Pseudomonadati</taxon>
        <taxon>Bdellovibrionota</taxon>
        <taxon>Bdellovibrionia</taxon>
        <taxon>Bdellovibrionales</taxon>
        <taxon>Pseudobdellovibrionaceae</taxon>
        <taxon>Bdellovibrio</taxon>
    </lineage>
</organism>
<evidence type="ECO:0000256" key="1">
    <source>
        <dbReference type="ARBA" id="ARBA00001947"/>
    </source>
</evidence>
<comment type="similarity">
    <text evidence="5">Belongs to the zinc-containing alcohol dehydrogenase family.</text>
</comment>
<dbReference type="InterPro" id="IPR013154">
    <property type="entry name" value="ADH-like_N"/>
</dbReference>
<proteinExistence type="inferred from homology"/>
<evidence type="ECO:0000256" key="3">
    <source>
        <dbReference type="ARBA" id="ARBA00022833"/>
    </source>
</evidence>
<dbReference type="PROSITE" id="PS00059">
    <property type="entry name" value="ADH_ZINC"/>
    <property type="match status" value="1"/>
</dbReference>
<keyword evidence="3 5" id="KW-0862">Zinc</keyword>
<dbReference type="RefSeq" id="WP_061835144.1">
    <property type="nucleotide sequence ID" value="NZ_LUKE01000001.1"/>
</dbReference>
<dbReference type="FunFam" id="3.40.50.720:FF:000022">
    <property type="entry name" value="Cinnamyl alcohol dehydrogenase"/>
    <property type="match status" value="1"/>
</dbReference>
<comment type="cofactor">
    <cofactor evidence="1 5">
        <name>Zn(2+)</name>
        <dbReference type="ChEBI" id="CHEBI:29105"/>
    </cofactor>
</comment>
<dbReference type="InterPro" id="IPR002328">
    <property type="entry name" value="ADH_Zn_CS"/>
</dbReference>
<dbReference type="SMART" id="SM00829">
    <property type="entry name" value="PKS_ER"/>
    <property type="match status" value="1"/>
</dbReference>
<sequence length="348" mass="37534">MPTTVQAFAALKAKEALKPFSFERRDPGAHDVAIDIHYCGVCHSDLHQVRDEWGGSRFPMVPGHEIVGKVTAVGSSVKKFKIGDSVGVGCMVDSCQECASCAEGLEQYCEKGMTGTYNSVERDGKTPTQGGYSTKIVVSEKFVLKIDPKLPLDKAAPLLCAGITTYSPLRHWNIGKGSKVAVMGLGGLGHMAVKLAAAMGAEVTVLSSSMKKKEDAIRLGATNYAVGGDETFKKYNRYFDLIINTVSAGLDLNTYLGMVKLNGTMVLLGIPEAPEPVHPFPLIMGRRSLAGSLIGGIKETQEMLDFCAAHNIASDIELIPAQKINEAYERMLKGDVRYRFVIDLASLK</sequence>
<keyword evidence="4" id="KW-0560">Oxidoreductase</keyword>
<dbReference type="Pfam" id="PF00107">
    <property type="entry name" value="ADH_zinc_N"/>
    <property type="match status" value="1"/>
</dbReference>
<comment type="caution">
    <text evidence="7">The sequence shown here is derived from an EMBL/GenBank/DDBJ whole genome shotgun (WGS) entry which is preliminary data.</text>
</comment>
<name>A0A150WST0_BDEBC</name>
<dbReference type="InterPro" id="IPR011032">
    <property type="entry name" value="GroES-like_sf"/>
</dbReference>
<gene>
    <name evidence="7" type="ORF">AZI86_10140</name>
</gene>
<dbReference type="Gene3D" id="3.40.50.720">
    <property type="entry name" value="NAD(P)-binding Rossmann-like Domain"/>
    <property type="match status" value="1"/>
</dbReference>
<dbReference type="CDD" id="cd05283">
    <property type="entry name" value="CAD1"/>
    <property type="match status" value="1"/>
</dbReference>
<dbReference type="OrthoDB" id="5290529at2"/>
<dbReference type="Gene3D" id="3.90.180.10">
    <property type="entry name" value="Medium-chain alcohol dehydrogenases, catalytic domain"/>
    <property type="match status" value="1"/>
</dbReference>
<dbReference type="Pfam" id="PF08240">
    <property type="entry name" value="ADH_N"/>
    <property type="match status" value="1"/>
</dbReference>
<dbReference type="Proteomes" id="UP000075320">
    <property type="component" value="Unassembled WGS sequence"/>
</dbReference>
<dbReference type="EMBL" id="LUKE01000001">
    <property type="protein sequence ID" value="KYG67551.1"/>
    <property type="molecule type" value="Genomic_DNA"/>
</dbReference>
<dbReference type="GO" id="GO:0008106">
    <property type="term" value="F:alcohol dehydrogenase (NADP+) activity"/>
    <property type="evidence" value="ECO:0007669"/>
    <property type="project" value="UniProtKB-ARBA"/>
</dbReference>
<evidence type="ECO:0000313" key="8">
    <source>
        <dbReference type="Proteomes" id="UP000075320"/>
    </source>
</evidence>
<evidence type="ECO:0000256" key="4">
    <source>
        <dbReference type="ARBA" id="ARBA00023002"/>
    </source>
</evidence>
<dbReference type="InterPro" id="IPR036291">
    <property type="entry name" value="NAD(P)-bd_dom_sf"/>
</dbReference>
<evidence type="ECO:0000259" key="6">
    <source>
        <dbReference type="SMART" id="SM00829"/>
    </source>
</evidence>
<reference evidence="7 8" key="1">
    <citation type="submission" date="2016-03" db="EMBL/GenBank/DDBJ databases">
        <authorList>
            <person name="Ploux O."/>
        </authorList>
    </citation>
    <scope>NUCLEOTIDE SEQUENCE [LARGE SCALE GENOMIC DNA]</scope>
    <source>
        <strain evidence="7 8">R0</strain>
    </source>
</reference>
<protein>
    <submittedName>
        <fullName evidence="7">Hydroxyacid dehydrogenase</fullName>
    </submittedName>
</protein>
<keyword evidence="2 5" id="KW-0479">Metal-binding</keyword>
<accession>A0A150WST0</accession>
<dbReference type="InterPro" id="IPR013149">
    <property type="entry name" value="ADH-like_C"/>
</dbReference>
<dbReference type="InterPro" id="IPR020843">
    <property type="entry name" value="ER"/>
</dbReference>
<evidence type="ECO:0000256" key="5">
    <source>
        <dbReference type="RuleBase" id="RU361277"/>
    </source>
</evidence>